<dbReference type="GO" id="GO:0005886">
    <property type="term" value="C:plasma membrane"/>
    <property type="evidence" value="ECO:0007669"/>
    <property type="project" value="UniProtKB-SubCell"/>
</dbReference>
<accession>A0A5M7B9E8</accession>
<dbReference type="PANTHER" id="PTHR30250:SF30">
    <property type="entry name" value="LIPID III FLIPPASE"/>
    <property type="match status" value="1"/>
</dbReference>
<evidence type="ECO:0000313" key="9">
    <source>
        <dbReference type="Proteomes" id="UP000315145"/>
    </source>
</evidence>
<keyword evidence="3 6" id="KW-0812">Transmembrane</keyword>
<evidence type="ECO:0000313" key="7">
    <source>
        <dbReference type="EMBL" id="KAA5824051.1"/>
    </source>
</evidence>
<feature type="transmembrane region" description="Helical" evidence="6">
    <location>
        <begin position="223"/>
        <end position="242"/>
    </location>
</feature>
<keyword evidence="4 6" id="KW-1133">Transmembrane helix</keyword>
<evidence type="ECO:0000256" key="3">
    <source>
        <dbReference type="ARBA" id="ARBA00022692"/>
    </source>
</evidence>
<organism evidence="7 10">
    <name type="scientific">Algibacter amylolyticus</name>
    <dbReference type="NCBI Taxonomy" id="1608400"/>
    <lineage>
        <taxon>Bacteria</taxon>
        <taxon>Pseudomonadati</taxon>
        <taxon>Bacteroidota</taxon>
        <taxon>Flavobacteriia</taxon>
        <taxon>Flavobacteriales</taxon>
        <taxon>Flavobacteriaceae</taxon>
        <taxon>Algibacter</taxon>
    </lineage>
</organism>
<feature type="transmembrane region" description="Helical" evidence="6">
    <location>
        <begin position="342"/>
        <end position="363"/>
    </location>
</feature>
<proteinExistence type="predicted"/>
<dbReference type="EMBL" id="VMBF01000007">
    <property type="protein sequence ID" value="TSJ74528.1"/>
    <property type="molecule type" value="Genomic_DNA"/>
</dbReference>
<feature type="transmembrane region" description="Helical" evidence="6">
    <location>
        <begin position="185"/>
        <end position="203"/>
    </location>
</feature>
<keyword evidence="5 6" id="KW-0472">Membrane</keyword>
<feature type="transmembrane region" description="Helical" evidence="6">
    <location>
        <begin position="402"/>
        <end position="421"/>
    </location>
</feature>
<name>A0A5M7B9E8_9FLAO</name>
<reference evidence="8 9" key="2">
    <citation type="submission" date="2019-07" db="EMBL/GenBank/DDBJ databases">
        <title>Algibacter marinivivus sp. nov., isolated from the surface of a marine red alga.</title>
        <authorList>
            <person name="Zhong X."/>
            <person name="Xu W."/>
            <person name="Zhang Y."/>
            <person name="Zhang Q."/>
            <person name="Du Z."/>
        </authorList>
    </citation>
    <scope>NUCLEOTIDE SEQUENCE [LARGE SCALE GENOMIC DNA]</scope>
    <source>
        <strain evidence="8 9">RU-4-M-4</strain>
    </source>
</reference>
<dbReference type="PANTHER" id="PTHR30250">
    <property type="entry name" value="PST FAMILY PREDICTED COLANIC ACID TRANSPORTER"/>
    <property type="match status" value="1"/>
</dbReference>
<reference evidence="7" key="3">
    <citation type="submission" date="2019-09" db="EMBL/GenBank/DDBJ databases">
        <authorList>
            <person name="Zhang D.-C."/>
        </authorList>
    </citation>
    <scope>NUCLEOTIDE SEQUENCE</scope>
    <source>
        <strain evidence="7">RU-4-M-4</strain>
    </source>
</reference>
<feature type="transmembrane region" description="Helical" evidence="6">
    <location>
        <begin position="126"/>
        <end position="145"/>
    </location>
</feature>
<evidence type="ECO:0000256" key="5">
    <source>
        <dbReference type="ARBA" id="ARBA00023136"/>
    </source>
</evidence>
<dbReference type="GO" id="GO:0009246">
    <property type="term" value="P:enterobacterial common antigen biosynthetic process"/>
    <property type="evidence" value="ECO:0007669"/>
    <property type="project" value="InterPro"/>
</dbReference>
<dbReference type="Proteomes" id="UP000322315">
    <property type="component" value="Unassembled WGS sequence"/>
</dbReference>
<evidence type="ECO:0000256" key="6">
    <source>
        <dbReference type="SAM" id="Phobius"/>
    </source>
</evidence>
<feature type="transmembrane region" description="Helical" evidence="6">
    <location>
        <begin position="271"/>
        <end position="289"/>
    </location>
</feature>
<feature type="transmembrane region" description="Helical" evidence="6">
    <location>
        <begin position="21"/>
        <end position="42"/>
    </location>
</feature>
<dbReference type="InterPro" id="IPR044550">
    <property type="entry name" value="WzxE"/>
</dbReference>
<evidence type="ECO:0000256" key="4">
    <source>
        <dbReference type="ARBA" id="ARBA00022989"/>
    </source>
</evidence>
<evidence type="ECO:0000313" key="10">
    <source>
        <dbReference type="Proteomes" id="UP000322315"/>
    </source>
</evidence>
<evidence type="ECO:0000313" key="8">
    <source>
        <dbReference type="EMBL" id="TSJ74528.1"/>
    </source>
</evidence>
<dbReference type="InterPro" id="IPR050833">
    <property type="entry name" value="Poly_Biosynth_Transport"/>
</dbReference>
<dbReference type="CDD" id="cd13125">
    <property type="entry name" value="MATE_like_10"/>
    <property type="match status" value="1"/>
</dbReference>
<comment type="subcellular location">
    <subcellularLocation>
        <location evidence="1">Cell membrane</location>
        <topology evidence="1">Multi-pass membrane protein</topology>
    </subcellularLocation>
</comment>
<feature type="transmembrane region" description="Helical" evidence="6">
    <location>
        <begin position="301"/>
        <end position="322"/>
    </location>
</feature>
<feature type="transmembrane region" description="Helical" evidence="6">
    <location>
        <begin position="157"/>
        <end position="179"/>
    </location>
</feature>
<keyword evidence="2" id="KW-1003">Cell membrane</keyword>
<reference evidence="7 10" key="1">
    <citation type="journal article" date="2015" name="Int. J. Syst. Evol. Microbiol.">
        <title>Algibacter amylolyticus sp. nov., isolated from intertidal sediment.</title>
        <authorList>
            <person name="Zhang D.C."/>
            <person name="Wu J."/>
            <person name="Neuner K."/>
            <person name="Yao J."/>
            <person name="Margesin R."/>
        </authorList>
    </citation>
    <scope>NUCLEOTIDE SEQUENCE [LARGE SCALE GENOMIC DNA]</scope>
    <source>
        <strain evidence="7 10">RU-4-M-4</strain>
    </source>
</reference>
<gene>
    <name evidence="7" type="ORF">F2B50_10555</name>
    <name evidence="8" type="ORF">FPF71_10555</name>
</gene>
<evidence type="ECO:0000256" key="2">
    <source>
        <dbReference type="ARBA" id="ARBA00022475"/>
    </source>
</evidence>
<comment type="caution">
    <text evidence="7">The sequence shown here is derived from an EMBL/GenBank/DDBJ whole genome shotgun (WGS) entry which is preliminary data.</text>
</comment>
<feature type="transmembrane region" description="Helical" evidence="6">
    <location>
        <begin position="370"/>
        <end position="390"/>
    </location>
</feature>
<sequence length="426" mass="48793">MMWFKKYQDLFLVKLFSVNSLGVILRSVLAIISQKIIAIFLGPDGIALMGNLKNALALFGMASSAGVDQGVVKYQAKLENRRGLLQKLYSTSLAYSLLGSVIVFLILFFGATFWSNYLLKTSNYNYLFKILSFTLPFTAIYNLCFSIINGKSNYIKATVLSFSTYTLSSLLVIFLVSYYQLSGGVLAVILTPILHLLGLLIFAKEEVVLLLKARIKFCKIFKIKLGGFLVMSFTAVVLSNLVDIQLRNYLINKLTTEDAGYWTSMSSLSSYYLSFMAGVYSLYVLPRYAKIEKYSNYISELIHILKFILPVFIILFIGMYFFRITIIKLLYTEEFLPMQRLFKWQLIGDFVKIISVVMAYKLISKNKWKLFIATEVVSYLLLYVLGVYYIEKNGVEGIVFAHFLRYLLYLIIIHFSVKSVFNRSKK</sequence>
<evidence type="ECO:0000256" key="1">
    <source>
        <dbReference type="ARBA" id="ARBA00004651"/>
    </source>
</evidence>
<keyword evidence="9" id="KW-1185">Reference proteome</keyword>
<protein>
    <submittedName>
        <fullName evidence="7">O-antigen translocase</fullName>
    </submittedName>
</protein>
<feature type="transmembrane region" description="Helical" evidence="6">
    <location>
        <begin position="93"/>
        <end position="114"/>
    </location>
</feature>
<dbReference type="EMBL" id="VWRS01000007">
    <property type="protein sequence ID" value="KAA5824051.1"/>
    <property type="molecule type" value="Genomic_DNA"/>
</dbReference>
<dbReference type="AlphaFoldDB" id="A0A5M7B9E8"/>
<dbReference type="Proteomes" id="UP000315145">
    <property type="component" value="Unassembled WGS sequence"/>
</dbReference>